<protein>
    <submittedName>
        <fullName evidence="2">Predicted kinase, aminoglycoside phosphotransferase (APT) family</fullName>
    </submittedName>
</protein>
<keyword evidence="2" id="KW-0808">Transferase</keyword>
<evidence type="ECO:0000259" key="1">
    <source>
        <dbReference type="Pfam" id="PF01636"/>
    </source>
</evidence>
<dbReference type="InterPro" id="IPR002575">
    <property type="entry name" value="Aminoglycoside_PTrfase"/>
</dbReference>
<dbReference type="InterPro" id="IPR051678">
    <property type="entry name" value="AGP_Transferase"/>
</dbReference>
<dbReference type="EMBL" id="FNSV01000005">
    <property type="protein sequence ID" value="SED05650.1"/>
    <property type="molecule type" value="Genomic_DNA"/>
</dbReference>
<feature type="domain" description="Aminoglycoside phosphotransferase" evidence="1">
    <location>
        <begin position="49"/>
        <end position="273"/>
    </location>
</feature>
<dbReference type="PANTHER" id="PTHR21310:SF40">
    <property type="entry name" value="AMINOGLYCOSIDE PHOSPHOTRANSFERASE DOMAIN-CONTAINING PROTEIN-RELATED"/>
    <property type="match status" value="1"/>
</dbReference>
<dbReference type="Gene3D" id="3.90.1200.10">
    <property type="match status" value="1"/>
</dbReference>
<dbReference type="SUPFAM" id="SSF56112">
    <property type="entry name" value="Protein kinase-like (PK-like)"/>
    <property type="match status" value="1"/>
</dbReference>
<evidence type="ECO:0000313" key="3">
    <source>
        <dbReference type="Proteomes" id="UP000183561"/>
    </source>
</evidence>
<reference evidence="3" key="1">
    <citation type="submission" date="2016-10" db="EMBL/GenBank/DDBJ databases">
        <authorList>
            <person name="Varghese N."/>
            <person name="Submissions S."/>
        </authorList>
    </citation>
    <scope>NUCLEOTIDE SEQUENCE [LARGE SCALE GENOMIC DNA]</scope>
    <source>
        <strain evidence="3">DSM 44498</strain>
    </source>
</reference>
<dbReference type="GO" id="GO:0016301">
    <property type="term" value="F:kinase activity"/>
    <property type="evidence" value="ECO:0007669"/>
    <property type="project" value="UniProtKB-KW"/>
</dbReference>
<evidence type="ECO:0000313" key="2">
    <source>
        <dbReference type="EMBL" id="SED05650.1"/>
    </source>
</evidence>
<dbReference type="AlphaFoldDB" id="A0A1H4XKE9"/>
<dbReference type="Gene3D" id="3.30.200.20">
    <property type="entry name" value="Phosphorylase Kinase, domain 1"/>
    <property type="match status" value="1"/>
</dbReference>
<proteinExistence type="predicted"/>
<dbReference type="InterPro" id="IPR011009">
    <property type="entry name" value="Kinase-like_dom_sf"/>
</dbReference>
<dbReference type="CDD" id="cd05154">
    <property type="entry name" value="ACAD10_11_N-like"/>
    <property type="match status" value="1"/>
</dbReference>
<dbReference type="PANTHER" id="PTHR21310">
    <property type="entry name" value="AMINOGLYCOSIDE PHOSPHOTRANSFERASE-RELATED-RELATED"/>
    <property type="match status" value="1"/>
</dbReference>
<dbReference type="Proteomes" id="UP000183561">
    <property type="component" value="Unassembled WGS sequence"/>
</dbReference>
<dbReference type="Pfam" id="PF01636">
    <property type="entry name" value="APH"/>
    <property type="match status" value="1"/>
</dbReference>
<gene>
    <name evidence="2" type="ORF">SAMN04490239_6615</name>
</gene>
<organism evidence="2 3">
    <name type="scientific">Rhodococcus koreensis</name>
    <dbReference type="NCBI Taxonomy" id="99653"/>
    <lineage>
        <taxon>Bacteria</taxon>
        <taxon>Bacillati</taxon>
        <taxon>Actinomycetota</taxon>
        <taxon>Actinomycetes</taxon>
        <taxon>Mycobacteriales</taxon>
        <taxon>Nocardiaceae</taxon>
        <taxon>Rhodococcus</taxon>
    </lineage>
</organism>
<accession>A0A1H4XKE9</accession>
<keyword evidence="3" id="KW-1185">Reference proteome</keyword>
<dbReference type="InterPro" id="IPR041726">
    <property type="entry name" value="ACAD10_11_N"/>
</dbReference>
<sequence length="364" mass="39275">MTATRVFAVPADRPDRGDVTEFDVNTLTTRATAAADRRWPGAAISAPSALPGGVSSLTYRAVLSRPGVPDAGIVLKMAPPGLEPVRNRDVLRQARIIRLLGAAPGVRVPSILLEENGTPERPPYFGMTLVDGQSYEPLLDEAGSPPSADTVAVRALRAAGMLARMQNLDPVALGVGDEPVVTVAEELARWQRLLDTVDDDIAPRHAELHAALTDRIPARVAPTLLHGDYRLANMLFAGDDLAAIIDWEIWSVGDPRTDLAWLLMHTDPAHRFRRSRPAADVAAGTGMPSRGELLAAYRAERDGPIPDLDWFLAYCYYKTASTMSVFVKRNRRRPDPDPALVVAAESLAEVVERGLAVLGTPAVP</sequence>
<name>A0A1H4XKE9_9NOCA</name>
<keyword evidence="2" id="KW-0418">Kinase</keyword>